<proteinExistence type="predicted"/>
<reference evidence="1 2" key="1">
    <citation type="submission" date="2023-12" db="EMBL/GenBank/DDBJ databases">
        <title>Characterization of antibiotic resistance in Aeromonas spp. in hospital effluent.</title>
        <authorList>
            <person name="Negoseki B.R.S."/>
            <person name="Krul D."/>
            <person name="Siqueira A.C."/>
            <person name="Almeida M."/>
            <person name="Mesa D."/>
            <person name="Conte D."/>
            <person name="Dalla-Costa L.M."/>
        </authorList>
    </citation>
    <scope>NUCLEOTIDE SEQUENCE [LARGE SCALE GENOMIC DNA]</scope>
    <source>
        <strain evidence="1 2">36v</strain>
    </source>
</reference>
<evidence type="ECO:0000313" key="2">
    <source>
        <dbReference type="Proteomes" id="UP001304847"/>
    </source>
</evidence>
<dbReference type="RefSeq" id="WP_323580930.1">
    <property type="nucleotide sequence ID" value="NZ_JAYGOJ010000149.1"/>
</dbReference>
<name>A0ABU5WAR3_AERCA</name>
<dbReference type="Gene3D" id="1.10.238.160">
    <property type="match status" value="1"/>
</dbReference>
<dbReference type="InterPro" id="IPR052931">
    <property type="entry name" value="Prophage_regulatory_activator"/>
</dbReference>
<dbReference type="Pfam" id="PF05930">
    <property type="entry name" value="Phage_AlpA"/>
    <property type="match status" value="1"/>
</dbReference>
<comment type="caution">
    <text evidence="1">The sequence shown here is derived from an EMBL/GenBank/DDBJ whole genome shotgun (WGS) entry which is preliminary data.</text>
</comment>
<organism evidence="1 2">
    <name type="scientific">Aeromonas caviae</name>
    <name type="common">Aeromonas punctata</name>
    <dbReference type="NCBI Taxonomy" id="648"/>
    <lineage>
        <taxon>Bacteria</taxon>
        <taxon>Pseudomonadati</taxon>
        <taxon>Pseudomonadota</taxon>
        <taxon>Gammaproteobacteria</taxon>
        <taxon>Aeromonadales</taxon>
        <taxon>Aeromonadaceae</taxon>
        <taxon>Aeromonas</taxon>
    </lineage>
</organism>
<dbReference type="EMBL" id="JAYGOJ010000149">
    <property type="protein sequence ID" value="MEA9437945.1"/>
    <property type="molecule type" value="Genomic_DNA"/>
</dbReference>
<sequence length="63" mass="7486">MREVQCKIGVARSTLYDWSDPRSPRFDETFPKPIRLGGNSVGWINEEIEDWIYRRAASRKHTY</sequence>
<dbReference type="PANTHER" id="PTHR36154">
    <property type="entry name" value="DNA-BINDING TRANSCRIPTIONAL ACTIVATOR ALPA"/>
    <property type="match status" value="1"/>
</dbReference>
<accession>A0ABU5WAR3</accession>
<keyword evidence="2" id="KW-1185">Reference proteome</keyword>
<dbReference type="Proteomes" id="UP001304847">
    <property type="component" value="Unassembled WGS sequence"/>
</dbReference>
<gene>
    <name evidence="1" type="ORF">VCX44_19575</name>
</gene>
<protein>
    <submittedName>
        <fullName evidence="1">AlpA family phage regulatory protein</fullName>
    </submittedName>
</protein>
<dbReference type="InterPro" id="IPR010260">
    <property type="entry name" value="AlpA"/>
</dbReference>
<evidence type="ECO:0000313" key="1">
    <source>
        <dbReference type="EMBL" id="MEA9437945.1"/>
    </source>
</evidence>
<dbReference type="PANTHER" id="PTHR36154:SF1">
    <property type="entry name" value="DNA-BINDING TRANSCRIPTIONAL ACTIVATOR ALPA"/>
    <property type="match status" value="1"/>
</dbReference>